<feature type="transmembrane region" description="Helical" evidence="5">
    <location>
        <begin position="166"/>
        <end position="182"/>
    </location>
</feature>
<feature type="transmembrane region" description="Helical" evidence="5">
    <location>
        <begin position="393"/>
        <end position="410"/>
    </location>
</feature>
<keyword evidence="8" id="KW-1185">Reference proteome</keyword>
<feature type="transmembrane region" description="Helical" evidence="5">
    <location>
        <begin position="370"/>
        <end position="387"/>
    </location>
</feature>
<protein>
    <submittedName>
        <fullName evidence="7">O-antigen ligase family protein</fullName>
    </submittedName>
</protein>
<evidence type="ECO:0000313" key="8">
    <source>
        <dbReference type="Proteomes" id="UP000708298"/>
    </source>
</evidence>
<organism evidence="7 8">
    <name type="scientific">Acidisoma silvae</name>
    <dbReference type="NCBI Taxonomy" id="2802396"/>
    <lineage>
        <taxon>Bacteria</taxon>
        <taxon>Pseudomonadati</taxon>
        <taxon>Pseudomonadota</taxon>
        <taxon>Alphaproteobacteria</taxon>
        <taxon>Acetobacterales</taxon>
        <taxon>Acidocellaceae</taxon>
        <taxon>Acidisoma</taxon>
    </lineage>
</organism>
<keyword evidence="3 5" id="KW-1133">Transmembrane helix</keyword>
<feature type="transmembrane region" description="Helical" evidence="5">
    <location>
        <begin position="213"/>
        <end position="230"/>
    </location>
</feature>
<feature type="transmembrane region" description="Helical" evidence="5">
    <location>
        <begin position="88"/>
        <end position="108"/>
    </location>
</feature>
<dbReference type="GO" id="GO:0016874">
    <property type="term" value="F:ligase activity"/>
    <property type="evidence" value="ECO:0007669"/>
    <property type="project" value="UniProtKB-KW"/>
</dbReference>
<comment type="caution">
    <text evidence="7">The sequence shown here is derived from an EMBL/GenBank/DDBJ whole genome shotgun (WGS) entry which is preliminary data.</text>
</comment>
<dbReference type="PANTHER" id="PTHR37422:SF13">
    <property type="entry name" value="LIPOPOLYSACCHARIDE BIOSYNTHESIS PROTEIN PA4999-RELATED"/>
    <property type="match status" value="1"/>
</dbReference>
<gene>
    <name evidence="7" type="ORF">ASILVAE211_09560</name>
</gene>
<reference evidence="7" key="2">
    <citation type="submission" date="2021-01" db="EMBL/GenBank/DDBJ databases">
        <authorList>
            <person name="Mieszkin S."/>
            <person name="Pouder E."/>
            <person name="Alain K."/>
        </authorList>
    </citation>
    <scope>NUCLEOTIDE SEQUENCE</scope>
    <source>
        <strain evidence="7">HW T2.11</strain>
    </source>
</reference>
<dbReference type="Pfam" id="PF04932">
    <property type="entry name" value="Wzy_C"/>
    <property type="match status" value="1"/>
</dbReference>
<dbReference type="EMBL" id="JAESVB010000003">
    <property type="protein sequence ID" value="MCB8875425.1"/>
    <property type="molecule type" value="Genomic_DNA"/>
</dbReference>
<accession>A0A963YR24</accession>
<feature type="transmembrane region" description="Helical" evidence="5">
    <location>
        <begin position="115"/>
        <end position="137"/>
    </location>
</feature>
<dbReference type="Proteomes" id="UP000708298">
    <property type="component" value="Unassembled WGS sequence"/>
</dbReference>
<dbReference type="PANTHER" id="PTHR37422">
    <property type="entry name" value="TEICHURONIC ACID BIOSYNTHESIS PROTEIN TUAE"/>
    <property type="match status" value="1"/>
</dbReference>
<evidence type="ECO:0000256" key="3">
    <source>
        <dbReference type="ARBA" id="ARBA00022989"/>
    </source>
</evidence>
<keyword evidence="7" id="KW-0436">Ligase</keyword>
<dbReference type="AlphaFoldDB" id="A0A963YR24"/>
<evidence type="ECO:0000256" key="5">
    <source>
        <dbReference type="SAM" id="Phobius"/>
    </source>
</evidence>
<feature type="transmembrane region" description="Helical" evidence="5">
    <location>
        <begin position="237"/>
        <end position="257"/>
    </location>
</feature>
<feature type="transmembrane region" description="Helical" evidence="5">
    <location>
        <begin position="58"/>
        <end position="76"/>
    </location>
</feature>
<comment type="subcellular location">
    <subcellularLocation>
        <location evidence="1">Membrane</location>
        <topology evidence="1">Multi-pass membrane protein</topology>
    </subcellularLocation>
</comment>
<keyword evidence="2 5" id="KW-0812">Transmembrane</keyword>
<proteinExistence type="predicted"/>
<feature type="transmembrane region" description="Helical" evidence="5">
    <location>
        <begin position="187"/>
        <end position="207"/>
    </location>
</feature>
<evidence type="ECO:0000256" key="1">
    <source>
        <dbReference type="ARBA" id="ARBA00004141"/>
    </source>
</evidence>
<evidence type="ECO:0000256" key="2">
    <source>
        <dbReference type="ARBA" id="ARBA00022692"/>
    </source>
</evidence>
<evidence type="ECO:0000256" key="4">
    <source>
        <dbReference type="ARBA" id="ARBA00023136"/>
    </source>
</evidence>
<feature type="transmembrane region" description="Helical" evidence="5">
    <location>
        <begin position="341"/>
        <end position="358"/>
    </location>
</feature>
<feature type="transmembrane region" description="Helical" evidence="5">
    <location>
        <begin position="28"/>
        <end position="46"/>
    </location>
</feature>
<feature type="domain" description="O-antigen ligase-related" evidence="6">
    <location>
        <begin position="196"/>
        <end position="349"/>
    </location>
</feature>
<reference evidence="7" key="1">
    <citation type="journal article" date="2021" name="Microorganisms">
        <title>Acidisoma silvae sp. nov. and Acidisomacellulosilytica sp. nov., Two Acidophilic Bacteria Isolated from Decaying Wood, Hydrolyzing Cellulose and Producing Poly-3-hydroxybutyrate.</title>
        <authorList>
            <person name="Mieszkin S."/>
            <person name="Pouder E."/>
            <person name="Uroz S."/>
            <person name="Simon-Colin C."/>
            <person name="Alain K."/>
        </authorList>
    </citation>
    <scope>NUCLEOTIDE SEQUENCE</scope>
    <source>
        <strain evidence="7">HW T2.11</strain>
    </source>
</reference>
<dbReference type="InterPro" id="IPR051533">
    <property type="entry name" value="WaaL-like"/>
</dbReference>
<evidence type="ECO:0000259" key="6">
    <source>
        <dbReference type="Pfam" id="PF04932"/>
    </source>
</evidence>
<sequence>MMPISLLLQRAALVAVLLVTPSLLNARALADIFFSVTAILFLAQCARTRQWAWLRQGWVPFAGAWWIWEMICSLPLPHPFHGTWPNFVQALVMLRYGVFAAALENWVLRDPRPRLWLRWVVQAVAAYICAGVLYQYAFGKNFYGYGRWADGELTGPFYKPRAAPELVRILFPAVLPPVMALISRKSFWYRAAGVLLAAVGIACMVLISQRMPVLLTILGLAVAALFLPKLRPVAIGLVVVGGLVIAASPVISPHTYYRLVEKFSTQMDHFRPSPYGLLLRRADEITEQNPIVGRGFNGFRDGCPDMRYWVGWTHQPGDIGGGLPTCKQHPHNFYLQAATDGGYPGLILFSLMVIAWLRDMARGLWRRPDAVRVGLFAAAFIHLWPIASTSAFLSLPVSGYFFVVLGWGLAEARWRQPSPAVAAEPSPRPAG</sequence>
<keyword evidence="4 5" id="KW-0472">Membrane</keyword>
<dbReference type="InterPro" id="IPR007016">
    <property type="entry name" value="O-antigen_ligase-rel_domated"/>
</dbReference>
<dbReference type="GO" id="GO:0016020">
    <property type="term" value="C:membrane"/>
    <property type="evidence" value="ECO:0007669"/>
    <property type="project" value="UniProtKB-SubCell"/>
</dbReference>
<name>A0A963YR24_9PROT</name>
<evidence type="ECO:0000313" key="7">
    <source>
        <dbReference type="EMBL" id="MCB8875425.1"/>
    </source>
</evidence>